<dbReference type="STRING" id="758803.SAMN05421803_13133"/>
<keyword evidence="2" id="KW-1185">Reference proteome</keyword>
<organism evidence="1 2">
    <name type="scientific">Nocardiopsis flavescens</name>
    <dbReference type="NCBI Taxonomy" id="758803"/>
    <lineage>
        <taxon>Bacteria</taxon>
        <taxon>Bacillati</taxon>
        <taxon>Actinomycetota</taxon>
        <taxon>Actinomycetes</taxon>
        <taxon>Streptosporangiales</taxon>
        <taxon>Nocardiopsidaceae</taxon>
        <taxon>Nocardiopsis</taxon>
    </lineage>
</organism>
<evidence type="ECO:0000313" key="2">
    <source>
        <dbReference type="Proteomes" id="UP000184452"/>
    </source>
</evidence>
<name>A0A1M6V2S7_9ACTN</name>
<dbReference type="AlphaFoldDB" id="A0A1M6V2S7"/>
<evidence type="ECO:0000313" key="1">
    <source>
        <dbReference type="EMBL" id="SHK75812.1"/>
    </source>
</evidence>
<evidence type="ECO:0008006" key="3">
    <source>
        <dbReference type="Google" id="ProtNLM"/>
    </source>
</evidence>
<dbReference type="OrthoDB" id="8882910at2"/>
<reference evidence="1 2" key="1">
    <citation type="submission" date="2016-11" db="EMBL/GenBank/DDBJ databases">
        <authorList>
            <person name="Jaros S."/>
            <person name="Januszkiewicz K."/>
            <person name="Wedrychowicz H."/>
        </authorList>
    </citation>
    <scope>NUCLEOTIDE SEQUENCE [LARGE SCALE GENOMIC DNA]</scope>
    <source>
        <strain evidence="1 2">CGMCC 4.5723</strain>
    </source>
</reference>
<protein>
    <recommendedName>
        <fullName evidence="3">Cupin domain-containing protein</fullName>
    </recommendedName>
</protein>
<dbReference type="InterPro" id="IPR011051">
    <property type="entry name" value="RmlC_Cupin_sf"/>
</dbReference>
<dbReference type="Proteomes" id="UP000184452">
    <property type="component" value="Unassembled WGS sequence"/>
</dbReference>
<proteinExistence type="predicted"/>
<dbReference type="EMBL" id="FQZK01000031">
    <property type="protein sequence ID" value="SHK75812.1"/>
    <property type="molecule type" value="Genomic_DNA"/>
</dbReference>
<dbReference type="SUPFAM" id="SSF51182">
    <property type="entry name" value="RmlC-like cupins"/>
    <property type="match status" value="2"/>
</dbReference>
<dbReference type="InterPro" id="IPR014710">
    <property type="entry name" value="RmlC-like_jellyroll"/>
</dbReference>
<dbReference type="RefSeq" id="WP_073384005.1">
    <property type="nucleotide sequence ID" value="NZ_FQZK01000031.1"/>
</dbReference>
<gene>
    <name evidence="1" type="ORF">SAMN05421803_13133</name>
</gene>
<sequence length="306" mass="33325">MAYLASDPRSQLAARTGPDADAALEPQYFEFGALDPTDTTGNGGRLWTVRSANAAVVYAEHADGDTLDREDADETMLVVLPSEGRLTVHAGGESATVEPTALVTVRPGPWRYEAEGAPRLLRLHTAATSDVLDRAANTAAYADGPGLSAPAVPWPPPVGDAAIRVYGAIGDIAPRQGRLGRIFRGRHAMVNLLYPRSGPRDPRTLSPHTHDDFEQLSFVDAGRYVHHIRREWGNDRTAWRPDQHREIGGPSLTVIPPPLVHTSEAVGDGENRMIDIFAGPREDFSRRPGWVLNADDYPAPPWEEAR</sequence>
<dbReference type="Gene3D" id="2.60.120.10">
    <property type="entry name" value="Jelly Rolls"/>
    <property type="match status" value="1"/>
</dbReference>
<accession>A0A1M6V2S7</accession>